<name>A0AAP5MDM5_9CYAN</name>
<accession>A0AAP5MDM5</accession>
<dbReference type="Proteomes" id="UP000667802">
    <property type="component" value="Unassembled WGS sequence"/>
</dbReference>
<dbReference type="InterPro" id="IPR011704">
    <property type="entry name" value="ATPase_dyneun-rel_AAA"/>
</dbReference>
<proteinExistence type="predicted"/>
<reference evidence="3" key="1">
    <citation type="journal article" date="2021" name="Science">
        <title>Hunting the eagle killer: A cyanobacterial neurotoxin causes vacuolar myelinopathy.</title>
        <authorList>
            <person name="Breinlinger S."/>
            <person name="Phillips T.J."/>
            <person name="Haram B.N."/>
            <person name="Mares J."/>
            <person name="Martinez Yerena J.A."/>
            <person name="Hrouzek P."/>
            <person name="Sobotka R."/>
            <person name="Henderson W.M."/>
            <person name="Schmieder P."/>
            <person name="Williams S.M."/>
            <person name="Lauderdale J.D."/>
            <person name="Wilde H.D."/>
            <person name="Gerrin W."/>
            <person name="Kust A."/>
            <person name="Washington J.W."/>
            <person name="Wagner C."/>
            <person name="Geier B."/>
            <person name="Liebeke M."/>
            <person name="Enke H."/>
            <person name="Niedermeyer T.H.J."/>
            <person name="Wilde S.B."/>
        </authorList>
    </citation>
    <scope>NUCLEOTIDE SEQUENCE [LARGE SCALE GENOMIC DNA]</scope>
    <source>
        <strain evidence="3">Thurmond2011</strain>
    </source>
</reference>
<dbReference type="RefSeq" id="WP_208350269.1">
    <property type="nucleotide sequence ID" value="NZ_JAALHA020000025.1"/>
</dbReference>
<keyword evidence="3" id="KW-1185">Reference proteome</keyword>
<evidence type="ECO:0000313" key="3">
    <source>
        <dbReference type="Proteomes" id="UP000667802"/>
    </source>
</evidence>
<evidence type="ECO:0000313" key="2">
    <source>
        <dbReference type="EMBL" id="MDR9899539.1"/>
    </source>
</evidence>
<sequence>MTDWYLFHGKGQRKEELSNNDKKKLRDKIKEIDAPPWRKFSKENDLFIRFVDKSSQTNTTETQKSEQADNQRFDALTKLATKKEREINKGKNFRLSDSPLANEVRDAVNAAIYLRRPLLVTGNPGSGKTSLAYAIAYELNLGPVLTWSITARSTVQEGLYRYDAIARLQDANKKESDEQPIGQYIKLGALGTAFLPSYLPRVLLIDEIDKSDINLPNDLLNLFEEGQFEIPELVRRSKKEPTQETDNLFQVQTQDEDIDVVIKGGRVKCYAFPIIVMTSNGERDFPQAFKRRCLRVTMPDPTKEELETIIKAHFTEDLFKEKEKDINDLITRFVPRDGQERDKATDQLLNAIYIIVNKGCPEAKKEEIWNIVTKSLND</sequence>
<protein>
    <submittedName>
        <fullName evidence="2">MoxR family ATPase</fullName>
    </submittedName>
</protein>
<gene>
    <name evidence="2" type="ORF">G7B40_034020</name>
</gene>
<dbReference type="CDD" id="cd00009">
    <property type="entry name" value="AAA"/>
    <property type="match status" value="1"/>
</dbReference>
<dbReference type="InterPro" id="IPR027417">
    <property type="entry name" value="P-loop_NTPase"/>
</dbReference>
<dbReference type="InterPro" id="IPR003593">
    <property type="entry name" value="AAA+_ATPase"/>
</dbReference>
<feature type="domain" description="AAA+ ATPase" evidence="1">
    <location>
        <begin position="114"/>
        <end position="302"/>
    </location>
</feature>
<dbReference type="AlphaFoldDB" id="A0AAP5MDM5"/>
<dbReference type="Gene3D" id="3.40.50.300">
    <property type="entry name" value="P-loop containing nucleotide triphosphate hydrolases"/>
    <property type="match status" value="1"/>
</dbReference>
<dbReference type="SMART" id="SM00382">
    <property type="entry name" value="AAA"/>
    <property type="match status" value="1"/>
</dbReference>
<organism evidence="2 3">
    <name type="scientific">Aetokthonos hydrillicola Thurmond2011</name>
    <dbReference type="NCBI Taxonomy" id="2712845"/>
    <lineage>
        <taxon>Bacteria</taxon>
        <taxon>Bacillati</taxon>
        <taxon>Cyanobacteriota</taxon>
        <taxon>Cyanophyceae</taxon>
        <taxon>Nostocales</taxon>
        <taxon>Hapalosiphonaceae</taxon>
        <taxon>Aetokthonos</taxon>
    </lineage>
</organism>
<evidence type="ECO:0000259" key="1">
    <source>
        <dbReference type="SMART" id="SM00382"/>
    </source>
</evidence>
<dbReference type="SUPFAM" id="SSF52540">
    <property type="entry name" value="P-loop containing nucleoside triphosphate hydrolases"/>
    <property type="match status" value="1"/>
</dbReference>
<dbReference type="Pfam" id="PF07728">
    <property type="entry name" value="AAA_5"/>
    <property type="match status" value="1"/>
</dbReference>
<dbReference type="EMBL" id="JAALHA020000025">
    <property type="protein sequence ID" value="MDR9899539.1"/>
    <property type="molecule type" value="Genomic_DNA"/>
</dbReference>
<dbReference type="GO" id="GO:0005524">
    <property type="term" value="F:ATP binding"/>
    <property type="evidence" value="ECO:0007669"/>
    <property type="project" value="InterPro"/>
</dbReference>
<dbReference type="GO" id="GO:0016887">
    <property type="term" value="F:ATP hydrolysis activity"/>
    <property type="evidence" value="ECO:0007669"/>
    <property type="project" value="InterPro"/>
</dbReference>
<comment type="caution">
    <text evidence="2">The sequence shown here is derived from an EMBL/GenBank/DDBJ whole genome shotgun (WGS) entry which is preliminary data.</text>
</comment>